<dbReference type="InterPro" id="IPR005532">
    <property type="entry name" value="SUMF_dom"/>
</dbReference>
<name>A0A0S6VXA6_9BACT</name>
<evidence type="ECO:0000256" key="1">
    <source>
        <dbReference type="SAM" id="MobiDB-lite"/>
    </source>
</evidence>
<dbReference type="EMBL" id="DF820455">
    <property type="protein sequence ID" value="GAK49438.1"/>
    <property type="molecule type" value="Genomic_DNA"/>
</dbReference>
<dbReference type="PANTHER" id="PTHR23150">
    <property type="entry name" value="SULFATASE MODIFYING FACTOR 1, 2"/>
    <property type="match status" value="1"/>
</dbReference>
<keyword evidence="5" id="KW-1185">Reference proteome</keyword>
<keyword evidence="2" id="KW-0472">Membrane</keyword>
<organism evidence="4">
    <name type="scientific">Candidatus Moduliflexus flocculans</name>
    <dbReference type="NCBI Taxonomy" id="1499966"/>
    <lineage>
        <taxon>Bacteria</taxon>
        <taxon>Candidatus Moduliflexota</taxon>
        <taxon>Candidatus Moduliflexia</taxon>
        <taxon>Candidatus Moduliflexales</taxon>
        <taxon>Candidatus Moduliflexaceae</taxon>
    </lineage>
</organism>
<feature type="region of interest" description="Disordered" evidence="1">
    <location>
        <begin position="144"/>
        <end position="177"/>
    </location>
</feature>
<dbReference type="Gene3D" id="3.90.1580.10">
    <property type="entry name" value="paralog of FGE (formylglycine-generating enzyme)"/>
    <property type="match status" value="1"/>
</dbReference>
<dbReference type="GO" id="GO:0120147">
    <property type="term" value="F:formylglycine-generating oxidase activity"/>
    <property type="evidence" value="ECO:0007669"/>
    <property type="project" value="TreeGrafter"/>
</dbReference>
<dbReference type="CDD" id="cd00590">
    <property type="entry name" value="RRM_SF"/>
    <property type="match status" value="1"/>
</dbReference>
<keyword evidence="2" id="KW-1133">Transmembrane helix</keyword>
<keyword evidence="2" id="KW-0812">Transmembrane</keyword>
<dbReference type="SUPFAM" id="SSF56436">
    <property type="entry name" value="C-type lectin-like"/>
    <property type="match status" value="1"/>
</dbReference>
<dbReference type="InterPro" id="IPR042095">
    <property type="entry name" value="SUMF_sf"/>
</dbReference>
<dbReference type="InterPro" id="IPR016187">
    <property type="entry name" value="CTDL_fold"/>
</dbReference>
<proteinExistence type="predicted"/>
<gene>
    <name evidence="4" type="ORF">U14_00660</name>
</gene>
<sequence length="598" mass="67923">MSQPQEKVYIKLADAGSRPQTVASVLSRIQGLKGTPEDLIAHAPCYISERVSLMLAEKVRDYLERAGARVEFETEEVPDNADPQMTRDEYGEAYVEFETPSDAVAALEQLRGSQPPISTHDADIVDMTPIGGTFQPSLRQALTKLDAKDDSSSTRRNTGKRQPEPVAAPVEEPRPARRRVKFRSSSFPFAILVGAVLLALLGIGVVMLFSGYFPGISKRYEQNTVIGQVGVLSIENPENAEIGLFQVVGTRVIKQVPLQGNKINLKLGDYYIEARRGNEVVRFPAYIKGRGHRLTVNVKFPSQPPFSNKVALIPAGWFRIGNKDTEIAHFGFPDESPDVDVYVDEIFFSKYEVTNREFAEFVNAGGYNNEVYWQRLIEDWPSLVEQVPAYGNFYGNDGWKSVRKYIRSDLVDTDNRPAPRLWEVDTPPYEYGQDEHPVFGITMYEADAYCKWLSEQTGRIVRLPTEVEWEKAAKGYEGYVFSYGNEYDPTRANTENQGTQKIGSYPPNSYGLYDMTGNVWEWVTDQYRADTYKEWQDAGKESVRNPRVFNPGKRYDRVVVRGGSFRSVNRINARTPVRYAMYPNYWHTNIGFRYVIEP</sequence>
<accession>A0A0S6VXA6</accession>
<dbReference type="AlphaFoldDB" id="A0A0S6VXA6"/>
<dbReference type="HOGENOM" id="CLU_456105_0_0_0"/>
<protein>
    <recommendedName>
        <fullName evidence="3">Sulfatase-modifying factor enzyme-like domain-containing protein</fullName>
    </recommendedName>
</protein>
<evidence type="ECO:0000313" key="4">
    <source>
        <dbReference type="EMBL" id="GAK49438.1"/>
    </source>
</evidence>
<dbReference type="STRING" id="1499966.U14_00660"/>
<dbReference type="Pfam" id="PF03781">
    <property type="entry name" value="FGE-sulfatase"/>
    <property type="match status" value="1"/>
</dbReference>
<evidence type="ECO:0000256" key="2">
    <source>
        <dbReference type="SAM" id="Phobius"/>
    </source>
</evidence>
<feature type="transmembrane region" description="Helical" evidence="2">
    <location>
        <begin position="187"/>
        <end position="213"/>
    </location>
</feature>
<feature type="domain" description="Sulfatase-modifying factor enzyme-like" evidence="3">
    <location>
        <begin position="311"/>
        <end position="595"/>
    </location>
</feature>
<evidence type="ECO:0000259" key="3">
    <source>
        <dbReference type="Pfam" id="PF03781"/>
    </source>
</evidence>
<evidence type="ECO:0000313" key="5">
    <source>
        <dbReference type="Proteomes" id="UP000030700"/>
    </source>
</evidence>
<dbReference type="InterPro" id="IPR051043">
    <property type="entry name" value="Sulfatase_Mod_Factor_Kinase"/>
</dbReference>
<reference evidence="4" key="1">
    <citation type="journal article" date="2015" name="PeerJ">
        <title>First genomic representation of candidate bacterial phylum KSB3 points to enhanced environmental sensing as a trigger of wastewater bulking.</title>
        <authorList>
            <person name="Sekiguchi Y."/>
            <person name="Ohashi A."/>
            <person name="Parks D.H."/>
            <person name="Yamauchi T."/>
            <person name="Tyson G.W."/>
            <person name="Hugenholtz P."/>
        </authorList>
    </citation>
    <scope>NUCLEOTIDE SEQUENCE [LARGE SCALE GENOMIC DNA]</scope>
</reference>
<dbReference type="PANTHER" id="PTHR23150:SF19">
    <property type="entry name" value="FORMYLGLYCINE-GENERATING ENZYME"/>
    <property type="match status" value="1"/>
</dbReference>
<dbReference type="Proteomes" id="UP000030700">
    <property type="component" value="Unassembled WGS sequence"/>
</dbReference>